<reference evidence="3" key="1">
    <citation type="submission" date="2024-05" db="EMBL/GenBank/DDBJ databases">
        <title>30 novel species of actinomycetes from the DSMZ collection.</title>
        <authorList>
            <person name="Nouioui I."/>
        </authorList>
    </citation>
    <scope>NUCLEOTIDE SEQUENCE</scope>
    <source>
        <strain evidence="3">DSM 40473</strain>
    </source>
</reference>
<name>A0ABU2SI22_9ACTN</name>
<feature type="signal peptide" evidence="2">
    <location>
        <begin position="1"/>
        <end position="32"/>
    </location>
</feature>
<gene>
    <name evidence="3" type="ORF">RM609_04130</name>
</gene>
<protein>
    <recommendedName>
        <fullName evidence="5">Secreted protein</fullName>
    </recommendedName>
</protein>
<keyword evidence="2" id="KW-0732">Signal</keyword>
<dbReference type="RefSeq" id="WP_311607997.1">
    <property type="nucleotide sequence ID" value="NZ_JAVRFI010000002.1"/>
</dbReference>
<dbReference type="Proteomes" id="UP001180531">
    <property type="component" value="Unassembled WGS sequence"/>
</dbReference>
<dbReference type="EMBL" id="JAVRFI010000002">
    <property type="protein sequence ID" value="MDT0448291.1"/>
    <property type="molecule type" value="Genomic_DNA"/>
</dbReference>
<accession>A0ABU2SI22</accession>
<keyword evidence="4" id="KW-1185">Reference proteome</keyword>
<sequence>MNTTGSRKARRLAVTVTVMAAALTPTTQTAHADDQPAGSLLVCAGTVAASYAPGLTFAPRATSVTSRAVVGCPLSTDGRFASATFGGDSAGILSCLLGPASGTLTFHWGDNKGRGKASPHHHGSPGGPGDTTSTASIHSLAAVRPNGNIVTVSTGTITDGAFKGAAVVTEVTLLASRQAACLTPRGLASASGPTTVTITRV</sequence>
<evidence type="ECO:0008006" key="5">
    <source>
        <dbReference type="Google" id="ProtNLM"/>
    </source>
</evidence>
<organism evidence="3 4">
    <name type="scientific">Streptomyces hesseae</name>
    <dbReference type="NCBI Taxonomy" id="3075519"/>
    <lineage>
        <taxon>Bacteria</taxon>
        <taxon>Bacillati</taxon>
        <taxon>Actinomycetota</taxon>
        <taxon>Actinomycetes</taxon>
        <taxon>Kitasatosporales</taxon>
        <taxon>Streptomycetaceae</taxon>
        <taxon>Streptomyces</taxon>
    </lineage>
</organism>
<comment type="caution">
    <text evidence="3">The sequence shown here is derived from an EMBL/GenBank/DDBJ whole genome shotgun (WGS) entry which is preliminary data.</text>
</comment>
<evidence type="ECO:0000313" key="3">
    <source>
        <dbReference type="EMBL" id="MDT0448291.1"/>
    </source>
</evidence>
<feature type="compositionally biased region" description="Basic residues" evidence="1">
    <location>
        <begin position="114"/>
        <end position="123"/>
    </location>
</feature>
<proteinExistence type="predicted"/>
<evidence type="ECO:0000256" key="2">
    <source>
        <dbReference type="SAM" id="SignalP"/>
    </source>
</evidence>
<feature type="region of interest" description="Disordered" evidence="1">
    <location>
        <begin position="109"/>
        <end position="134"/>
    </location>
</feature>
<feature type="chain" id="PRO_5047179490" description="Secreted protein" evidence="2">
    <location>
        <begin position="33"/>
        <end position="201"/>
    </location>
</feature>
<evidence type="ECO:0000313" key="4">
    <source>
        <dbReference type="Proteomes" id="UP001180531"/>
    </source>
</evidence>
<evidence type="ECO:0000256" key="1">
    <source>
        <dbReference type="SAM" id="MobiDB-lite"/>
    </source>
</evidence>